<dbReference type="Proteomes" id="UP000261811">
    <property type="component" value="Unassembled WGS sequence"/>
</dbReference>
<proteinExistence type="predicted"/>
<dbReference type="InterPro" id="IPR019734">
    <property type="entry name" value="TPR_rpt"/>
</dbReference>
<keyword evidence="2" id="KW-1185">Reference proteome</keyword>
<dbReference type="Pfam" id="PF13424">
    <property type="entry name" value="TPR_12"/>
    <property type="match status" value="1"/>
</dbReference>
<name>A0A372JFU1_9ACTN</name>
<dbReference type="PANTHER" id="PTHR47691">
    <property type="entry name" value="REGULATOR-RELATED"/>
    <property type="match status" value="1"/>
</dbReference>
<dbReference type="EMBL" id="QURH01000662">
    <property type="protein sequence ID" value="RFU38895.1"/>
    <property type="molecule type" value="Genomic_DNA"/>
</dbReference>
<accession>A0A372JFU1</accession>
<reference evidence="1 2" key="1">
    <citation type="submission" date="2018-08" db="EMBL/GenBank/DDBJ databases">
        <title>Actinomadura jelena sp. nov., a novel Actinomycete isolated from soil in Chad.</title>
        <authorList>
            <person name="Shi L."/>
        </authorList>
    </citation>
    <scope>NUCLEOTIDE SEQUENCE [LARGE SCALE GENOMIC DNA]</scope>
    <source>
        <strain evidence="1 2">NEAU-G17</strain>
    </source>
</reference>
<evidence type="ECO:0000313" key="1">
    <source>
        <dbReference type="EMBL" id="RFU38895.1"/>
    </source>
</evidence>
<sequence>MFADDAADAAQVRPLLPGEPGSALLVTGRPRHLGLDGAHVVDVRPLPPGEGVELLAGIVGRDRVARERTAAEAIAAACDGFPLALRIAGARLAARPAWPLSHLAELLDGPGRLDQMVAGDTAVRAHIEHAYAGLDERTRRAFRILSLAGPHPFAPWVAGALLDTPDASAVLAELVDGCLLIASGVDRFGQPRHRMHDLLREFAAERLRGDPDTEPALERLIVAWLELVDAADERAPRDPYFPAPARFRRCAVVDPDLVGRLVAADPAAWIDSEMANLRTIVEVACVAGRHRLATGIVMRLAAHSHLHRKHFEVEYLWRLVARAATDAGDAETAAYARFRCAAVLAGDRGRPAEAVPMVDEAAEVFERTGDHRDLSRVLSLRAFCRQALDRPEDAVRDAERGLELAELTGERHAQLSSLRVLGLALGKLGDHERAVASAERALAIGRELGEPAYQGIVLDSLVRIYAAAGRHDPIPALCAEGVALNRSIGNVLGVAYFQEQWGYAHQELGEHEQAVARLRLALDLFASQRETDPVPACRERLELSLRALREPEGARA</sequence>
<dbReference type="SUPFAM" id="SSF48452">
    <property type="entry name" value="TPR-like"/>
    <property type="match status" value="1"/>
</dbReference>
<dbReference type="SMART" id="SM00028">
    <property type="entry name" value="TPR"/>
    <property type="match status" value="3"/>
</dbReference>
<comment type="caution">
    <text evidence="1">The sequence shown here is derived from an EMBL/GenBank/DDBJ whole genome shotgun (WGS) entry which is preliminary data.</text>
</comment>
<protein>
    <submittedName>
        <fullName evidence="1">Tetratricopeptide repeat protein</fullName>
    </submittedName>
</protein>
<gene>
    <name evidence="1" type="ORF">DZF91_25280</name>
</gene>
<dbReference type="InterPro" id="IPR027417">
    <property type="entry name" value="P-loop_NTPase"/>
</dbReference>
<organism evidence="1 2">
    <name type="scientific">Actinomadura logoneensis</name>
    <dbReference type="NCBI Taxonomy" id="2293572"/>
    <lineage>
        <taxon>Bacteria</taxon>
        <taxon>Bacillati</taxon>
        <taxon>Actinomycetota</taxon>
        <taxon>Actinomycetes</taxon>
        <taxon>Streptosporangiales</taxon>
        <taxon>Thermomonosporaceae</taxon>
        <taxon>Actinomadura</taxon>
    </lineage>
</organism>
<dbReference type="PANTHER" id="PTHR47691:SF3">
    <property type="entry name" value="HTH-TYPE TRANSCRIPTIONAL REGULATOR RV0890C-RELATED"/>
    <property type="match status" value="1"/>
</dbReference>
<dbReference type="AlphaFoldDB" id="A0A372JFU1"/>
<dbReference type="InterPro" id="IPR011990">
    <property type="entry name" value="TPR-like_helical_dom_sf"/>
</dbReference>
<evidence type="ECO:0000313" key="2">
    <source>
        <dbReference type="Proteomes" id="UP000261811"/>
    </source>
</evidence>
<dbReference type="Gene3D" id="1.25.40.10">
    <property type="entry name" value="Tetratricopeptide repeat domain"/>
    <property type="match status" value="1"/>
</dbReference>
<dbReference type="SUPFAM" id="SSF52540">
    <property type="entry name" value="P-loop containing nucleoside triphosphate hydrolases"/>
    <property type="match status" value="1"/>
</dbReference>